<keyword evidence="2" id="KW-0813">Transport</keyword>
<dbReference type="PROSITE" id="PS50893">
    <property type="entry name" value="ABC_TRANSPORTER_2"/>
    <property type="match status" value="2"/>
</dbReference>
<evidence type="ECO:0000256" key="8">
    <source>
        <dbReference type="SAM" id="MobiDB-lite"/>
    </source>
</evidence>
<feature type="transmembrane region" description="Helical" evidence="9">
    <location>
        <begin position="1091"/>
        <end position="1111"/>
    </location>
</feature>
<gene>
    <name evidence="12" type="ORF">AYL99_10583</name>
</gene>
<dbReference type="GO" id="GO:0016020">
    <property type="term" value="C:membrane"/>
    <property type="evidence" value="ECO:0007669"/>
    <property type="project" value="UniProtKB-SubCell"/>
</dbReference>
<evidence type="ECO:0000259" key="11">
    <source>
        <dbReference type="PROSITE" id="PS50929"/>
    </source>
</evidence>
<dbReference type="InterPro" id="IPR027417">
    <property type="entry name" value="P-loop_NTPase"/>
</dbReference>
<dbReference type="InterPro" id="IPR003593">
    <property type="entry name" value="AAA+_ATPase"/>
</dbReference>
<keyword evidence="4" id="KW-0547">Nucleotide-binding</keyword>
<sequence>MASCESWADNTFGPVVASCARSFDFTLLFEQSILSIVPNTIFLLFAASRLWVLLHVPARTTKYGWASITKVTIACFLAVIQLVLLLLYTAATSTENTTSLSATVLAMCVAIFIAPLSYLEHHRSVRPSTLLNSYLALSIILDIPQTRTLYLLHGYGDLAGVFSAALGVKALMLLLEARSKRSFLEVQYQALSVETTSSILSRGLFVWMNSLFIQGFKKVISFEDLGVIDNKLNSTTIHRRIHDEWSKQDHQVRWPLLRTLWRALRWSILSTIPARLSYSGFLFAQPFLIRRATDYLAQPRSENDIGYGLIAATGCIYVGIAISTALYKHQLYRHITLARGALVALIYSETLSSDRSLDDPSAVLTLMSTDVDRICQSLAVLPDLWSRPLELVAGTILLALQLGWVSVMPLIVVLFSITADSRVTVTIGGKVKVWNDAVQQRISLTADVLGSLKIVKTLGFTRPIHLMLQSERLRELRFQVKFRHATIWLNTLGNVPPALAAVVTFIAYAIKARIEGSASLNASDAFTSLALISLVTTPAAEILTAYPAGAACIGCLSRIEAHLLKSQADTPSRDSTELGGLSDQPKSDDSCISPSGLRMLDGSHDILRNLDSILYPGSITFILGPSGSARSIFLRAVMSEINHSEPIQSRGGIILCEKTPWLFTGTVRENICGKNIESCDEDWYQTILVACALHNELLSLPRGDLTHIDGQGSILNGGQKQRIVLARALYQRPQLIVLDNLFSASGLQTQRVVMKRLLGQDGLLRKLHATGIIVAQTARYAEIADSLITIDRDRNVSLIQKTAKLHDGIFEADTDEPEHITELNTTDAIEKDKTFKVVPKSVMVEKLGRNESDFSDYVYYFKSMNWVWVVLFFLSATVQTVCYYMSQVILQWWTADGGLDFAKWTPPYLILACGNAVFYGVTTWAMFLKLVPESAANLHRILLDTVTNATYLFLAKADVGVLLNRFSQDMTLIESQLPTGVLCTTIYLFWTVGSLALICNGSRWMALTVPAVLLALFLIQWVYLRTSRRLRVIELELRSPLYSHFLETIKGISSIRSLHWERQFTETMIKKLDDSQIPYYLLYCAQRWLQLVLDLVIAALALIVMTLAVSLRTSTNPGSLGLSLNNILSFNEILSTLLQYWTLLEISLGSISRIREFATDTPEEKTPTASAQIRPTWPSHGSIELHNITAGYSTANNALINITMSIRPGEMIAVCGRPGSGKTSLLLTISRLLDLSQGLISIDGIDVSTIAHAMIQERITTVPRDTFLVQQRTIRFNVDPSGEHNDAQIISALAKFFLWPTLEKKGGLDAMVTSELLSQSEKQLFSLARAILRKSKHDNAGNNSNNREKQKHPEPKGVLLLDEPTSHLSPARAKAVWRAIRDEFSGYTIVAVAGPHQRLDAVLNSDRVAVLEGGRLVEFDCPGALFAQPSALRRLYETGAREEEEEEEEEGEVEVEEL</sequence>
<protein>
    <recommendedName>
        <fullName evidence="14">ABC transporter</fullName>
    </recommendedName>
</protein>
<evidence type="ECO:0000313" key="13">
    <source>
        <dbReference type="Proteomes" id="UP000078343"/>
    </source>
</evidence>
<feature type="region of interest" description="Disordered" evidence="8">
    <location>
        <begin position="1336"/>
        <end position="1355"/>
    </location>
</feature>
<feature type="compositionally biased region" description="Basic and acidic residues" evidence="8">
    <location>
        <begin position="1346"/>
        <end position="1355"/>
    </location>
</feature>
<feature type="transmembrane region" description="Helical" evidence="9">
    <location>
        <begin position="977"/>
        <end position="998"/>
    </location>
</feature>
<evidence type="ECO:0000259" key="10">
    <source>
        <dbReference type="PROSITE" id="PS50893"/>
    </source>
</evidence>
<evidence type="ECO:0000256" key="6">
    <source>
        <dbReference type="ARBA" id="ARBA00022989"/>
    </source>
</evidence>
<feature type="transmembrane region" description="Helical" evidence="9">
    <location>
        <begin position="1004"/>
        <end position="1024"/>
    </location>
</feature>
<dbReference type="InterPro" id="IPR050173">
    <property type="entry name" value="ABC_transporter_C-like"/>
</dbReference>
<evidence type="ECO:0000256" key="9">
    <source>
        <dbReference type="SAM" id="Phobius"/>
    </source>
</evidence>
<accession>A0A178Z6S7</accession>
<dbReference type="GeneID" id="30014751"/>
<evidence type="ECO:0000256" key="7">
    <source>
        <dbReference type="ARBA" id="ARBA00023136"/>
    </source>
</evidence>
<proteinExistence type="predicted"/>
<feature type="transmembrane region" description="Helical" evidence="9">
    <location>
        <begin position="100"/>
        <end position="119"/>
    </location>
</feature>
<dbReference type="STRING" id="1367422.A0A178Z6S7"/>
<dbReference type="InterPro" id="IPR056227">
    <property type="entry name" value="TMD0_ABC"/>
</dbReference>
<name>A0A178Z6S7_9EURO</name>
<feature type="transmembrane region" description="Helical" evidence="9">
    <location>
        <begin position="305"/>
        <end position="327"/>
    </location>
</feature>
<evidence type="ECO:0000256" key="2">
    <source>
        <dbReference type="ARBA" id="ARBA00022448"/>
    </source>
</evidence>
<evidence type="ECO:0000256" key="4">
    <source>
        <dbReference type="ARBA" id="ARBA00022741"/>
    </source>
</evidence>
<dbReference type="InterPro" id="IPR011527">
    <property type="entry name" value="ABC1_TM_dom"/>
</dbReference>
<feature type="compositionally biased region" description="Acidic residues" evidence="8">
    <location>
        <begin position="1442"/>
        <end position="1458"/>
    </location>
</feature>
<feature type="transmembrane region" description="Helical" evidence="9">
    <location>
        <begin position="487"/>
        <end position="510"/>
    </location>
</feature>
<keyword evidence="7 9" id="KW-0472">Membrane</keyword>
<comment type="subcellular location">
    <subcellularLocation>
        <location evidence="1">Membrane</location>
        <topology evidence="1">Multi-pass membrane protein</topology>
    </subcellularLocation>
</comment>
<comment type="caution">
    <text evidence="12">The sequence shown here is derived from an EMBL/GenBank/DDBJ whole genome shotgun (WGS) entry which is preliminary data.</text>
</comment>
<dbReference type="RefSeq" id="XP_018688250.1">
    <property type="nucleotide sequence ID" value="XM_018842089.1"/>
</dbReference>
<dbReference type="SUPFAM" id="SSF90123">
    <property type="entry name" value="ABC transporter transmembrane region"/>
    <property type="match status" value="2"/>
</dbReference>
<keyword evidence="3 9" id="KW-0812">Transmembrane</keyword>
<feature type="transmembrane region" description="Helical" evidence="9">
    <location>
        <begin position="33"/>
        <end position="56"/>
    </location>
</feature>
<dbReference type="Pfam" id="PF24357">
    <property type="entry name" value="TMD0_ABC"/>
    <property type="match status" value="1"/>
</dbReference>
<dbReference type="GO" id="GO:0016887">
    <property type="term" value="F:ATP hydrolysis activity"/>
    <property type="evidence" value="ECO:0007669"/>
    <property type="project" value="InterPro"/>
</dbReference>
<dbReference type="InterPro" id="IPR036640">
    <property type="entry name" value="ABC1_TM_sf"/>
</dbReference>
<evidence type="ECO:0008006" key="14">
    <source>
        <dbReference type="Google" id="ProtNLM"/>
    </source>
</evidence>
<dbReference type="GO" id="GO:0005524">
    <property type="term" value="F:ATP binding"/>
    <property type="evidence" value="ECO:0007669"/>
    <property type="project" value="UniProtKB-KW"/>
</dbReference>
<feature type="transmembrane region" description="Helical" evidence="9">
    <location>
        <begin position="391"/>
        <end position="417"/>
    </location>
</feature>
<keyword evidence="13" id="KW-1185">Reference proteome</keyword>
<dbReference type="FunFam" id="1.20.1560.10:FF:000055">
    <property type="entry name" value="ABC multidrug transporter (Eurofung)"/>
    <property type="match status" value="1"/>
</dbReference>
<feature type="domain" description="ABC transporter" evidence="10">
    <location>
        <begin position="592"/>
        <end position="832"/>
    </location>
</feature>
<feature type="domain" description="ABC transmembrane type-1" evidence="11">
    <location>
        <begin position="279"/>
        <end position="551"/>
    </location>
</feature>
<dbReference type="EMBL" id="LVYI01000012">
    <property type="protein sequence ID" value="OAP54883.1"/>
    <property type="molecule type" value="Genomic_DNA"/>
</dbReference>
<dbReference type="SMART" id="SM00382">
    <property type="entry name" value="AAA"/>
    <property type="match status" value="2"/>
</dbReference>
<dbReference type="InterPro" id="IPR003439">
    <property type="entry name" value="ABC_transporter-like_ATP-bd"/>
</dbReference>
<keyword evidence="5" id="KW-0067">ATP-binding</keyword>
<dbReference type="Pfam" id="PF00664">
    <property type="entry name" value="ABC_membrane"/>
    <property type="match status" value="2"/>
</dbReference>
<feature type="domain" description="ABC transporter" evidence="10">
    <location>
        <begin position="1183"/>
        <end position="1438"/>
    </location>
</feature>
<feature type="domain" description="ABC transmembrane type-1" evidence="11">
    <location>
        <begin position="870"/>
        <end position="1145"/>
    </location>
</feature>
<evidence type="ECO:0000256" key="1">
    <source>
        <dbReference type="ARBA" id="ARBA00004141"/>
    </source>
</evidence>
<dbReference type="PANTHER" id="PTHR24223:SF399">
    <property type="entry name" value="ABC TRANSPORTER ATNG"/>
    <property type="match status" value="1"/>
</dbReference>
<feature type="transmembrane region" description="Helical" evidence="9">
    <location>
        <begin position="866"/>
        <end position="886"/>
    </location>
</feature>
<dbReference type="SUPFAM" id="SSF52540">
    <property type="entry name" value="P-loop containing nucleoside triphosphate hydrolases"/>
    <property type="match status" value="2"/>
</dbReference>
<dbReference type="InterPro" id="IPR044726">
    <property type="entry name" value="ABCC_6TM_D2"/>
</dbReference>
<organism evidence="12 13">
    <name type="scientific">Fonsecaea erecta</name>
    <dbReference type="NCBI Taxonomy" id="1367422"/>
    <lineage>
        <taxon>Eukaryota</taxon>
        <taxon>Fungi</taxon>
        <taxon>Dikarya</taxon>
        <taxon>Ascomycota</taxon>
        <taxon>Pezizomycotina</taxon>
        <taxon>Eurotiomycetes</taxon>
        <taxon>Chaetothyriomycetidae</taxon>
        <taxon>Chaetothyriales</taxon>
        <taxon>Herpotrichiellaceae</taxon>
        <taxon>Fonsecaea</taxon>
    </lineage>
</organism>
<feature type="region of interest" description="Disordered" evidence="8">
    <location>
        <begin position="567"/>
        <end position="591"/>
    </location>
</feature>
<dbReference type="Pfam" id="PF00005">
    <property type="entry name" value="ABC_tran"/>
    <property type="match status" value="2"/>
</dbReference>
<reference evidence="12 13" key="1">
    <citation type="submission" date="2016-04" db="EMBL/GenBank/DDBJ databases">
        <title>Draft genome of Fonsecaea erecta CBS 125763.</title>
        <authorList>
            <person name="Weiss V.A."/>
            <person name="Vicente V.A."/>
            <person name="Raittz R.T."/>
            <person name="Moreno L.F."/>
            <person name="De Souza E.M."/>
            <person name="Pedrosa F.O."/>
            <person name="Steffens M.B."/>
            <person name="Faoro H."/>
            <person name="Tadra-Sfeir M.Z."/>
            <person name="Najafzadeh M.J."/>
            <person name="Felipe M.S."/>
            <person name="Teixeira M."/>
            <person name="Sun J."/>
            <person name="Xi L."/>
            <person name="Gomes R."/>
            <person name="De Azevedo C.M."/>
            <person name="Salgado C.G."/>
            <person name="Da Silva M.B."/>
            <person name="Nascimento M.F."/>
            <person name="Queiroz-Telles F."/>
            <person name="Attili D.S."/>
            <person name="Gorbushina A."/>
        </authorList>
    </citation>
    <scope>NUCLEOTIDE SEQUENCE [LARGE SCALE GENOMIC DNA]</scope>
    <source>
        <strain evidence="12 13">CBS 125763</strain>
    </source>
</reference>
<dbReference type="PROSITE" id="PS50929">
    <property type="entry name" value="ABC_TM1F"/>
    <property type="match status" value="2"/>
</dbReference>
<feature type="region of interest" description="Disordered" evidence="8">
    <location>
        <begin position="1437"/>
        <end position="1458"/>
    </location>
</feature>
<dbReference type="Proteomes" id="UP000078343">
    <property type="component" value="Unassembled WGS sequence"/>
</dbReference>
<evidence type="ECO:0000313" key="12">
    <source>
        <dbReference type="EMBL" id="OAP54883.1"/>
    </source>
</evidence>
<dbReference type="OrthoDB" id="6500128at2759"/>
<evidence type="ECO:0000256" key="3">
    <source>
        <dbReference type="ARBA" id="ARBA00022692"/>
    </source>
</evidence>
<feature type="transmembrane region" description="Helical" evidence="9">
    <location>
        <begin position="68"/>
        <end position="88"/>
    </location>
</feature>
<evidence type="ECO:0000256" key="5">
    <source>
        <dbReference type="ARBA" id="ARBA00022840"/>
    </source>
</evidence>
<dbReference type="Gene3D" id="3.40.50.300">
    <property type="entry name" value="P-loop containing nucleotide triphosphate hydrolases"/>
    <property type="match status" value="2"/>
</dbReference>
<dbReference type="GO" id="GO:0140359">
    <property type="term" value="F:ABC-type transporter activity"/>
    <property type="evidence" value="ECO:0007669"/>
    <property type="project" value="InterPro"/>
</dbReference>
<dbReference type="CDD" id="cd18580">
    <property type="entry name" value="ABC_6TM_ABCC_D2"/>
    <property type="match status" value="1"/>
</dbReference>
<dbReference type="Gene3D" id="1.20.1560.10">
    <property type="entry name" value="ABC transporter type 1, transmembrane domain"/>
    <property type="match status" value="2"/>
</dbReference>
<feature type="transmembrane region" description="Helical" evidence="9">
    <location>
        <begin position="906"/>
        <end position="931"/>
    </location>
</feature>
<keyword evidence="6 9" id="KW-1133">Transmembrane helix</keyword>
<dbReference type="PANTHER" id="PTHR24223">
    <property type="entry name" value="ATP-BINDING CASSETTE SUB-FAMILY C"/>
    <property type="match status" value="1"/>
</dbReference>